<evidence type="ECO:0000256" key="2">
    <source>
        <dbReference type="ARBA" id="ARBA00010312"/>
    </source>
</evidence>
<dbReference type="PANTHER" id="PTHR43742:SF6">
    <property type="entry name" value="OXIDOREDUCTASE YYAE-RELATED"/>
    <property type="match status" value="1"/>
</dbReference>
<evidence type="ECO:0000256" key="1">
    <source>
        <dbReference type="ARBA" id="ARBA00001942"/>
    </source>
</evidence>
<dbReference type="Gene3D" id="2.40.40.20">
    <property type="match status" value="1"/>
</dbReference>
<evidence type="ECO:0000313" key="9">
    <source>
        <dbReference type="EMBL" id="OIQ49359.1"/>
    </source>
</evidence>
<dbReference type="GO" id="GO:0043546">
    <property type="term" value="F:molybdopterin cofactor binding"/>
    <property type="evidence" value="ECO:0007669"/>
    <property type="project" value="InterPro"/>
</dbReference>
<dbReference type="Pfam" id="PF04879">
    <property type="entry name" value="Molybdop_Fe4S4"/>
    <property type="match status" value="1"/>
</dbReference>
<dbReference type="InterPro" id="IPR006655">
    <property type="entry name" value="Mopterin_OxRdtase_prok_CS"/>
</dbReference>
<dbReference type="SUPFAM" id="SSF50692">
    <property type="entry name" value="ADC-like"/>
    <property type="match status" value="1"/>
</dbReference>
<keyword evidence="7" id="KW-0411">Iron-sulfur</keyword>
<sequence length="674" mass="72617">MWKRAVCTKDCPDTCGLLVKVEDGTITKVKGDPEHPYTQGFICKKGARFPEHVHGAARLTTPLKRTGPKGSGEFAPITWDEALDEVAANIRRVADEFGPEAVLPYSYAGHMGVVHRFAGHAFFNKLGASRLDYTICSAAAIAGFNASLGSGPSTEIQEAAGADLIVIWGSNTLVTNVHAWPHFTKARKDGAKIVVIDPYRNHTAREADVHLMLRPGTDAALALAVMHVLIEEDMIDHGFIAAQTIGFDQLKERAGEWPPSRAAEVCGLSEAEIVEFARAYGTARAPYIRTGWGPARQLAGGMAMRTLCLLPALVNAFAKPGGGITRSLGGAPGTAPSLIRDDLRPAGTRTVNMVHLGHALTELADPPVKLLYNYLSNPAAVAPQSAQVMAGLAREDLFTVVQEMYMTDTAKFADVILPGASFLETGDLYRCYGHNYVQIGRPAIEPVGDSRSTLDIFQGLAKRLGFTEEVFSLTEEQCIERVLAESAGSPYLKGVDLDALRRGEPVRLNIPANPFAEGFKTPSGKVEFFSQAMADQGLDPLPDGTPVRDPEGGDAYPLEYLTPPHPLLLNSAFNEVESIRERTGGPRVLIHPDTASARGIAQGMTVRVFNGRGQNTARAEVTEDTRPDLLVAEGLHWPNQKPGEGSNQLTSQRLTDMGNTCAFHCNKVEVEPVG</sequence>
<dbReference type="InterPro" id="IPR006963">
    <property type="entry name" value="Mopterin_OxRdtase_4Fe-4S_dom"/>
</dbReference>
<dbReference type="Gene3D" id="3.40.50.740">
    <property type="match status" value="1"/>
</dbReference>
<dbReference type="InterPro" id="IPR050612">
    <property type="entry name" value="Prok_Mopterin_Oxidored"/>
</dbReference>
<evidence type="ECO:0000256" key="5">
    <source>
        <dbReference type="ARBA" id="ARBA00023002"/>
    </source>
</evidence>
<evidence type="ECO:0000256" key="6">
    <source>
        <dbReference type="ARBA" id="ARBA00023004"/>
    </source>
</evidence>
<dbReference type="PROSITE" id="PS51669">
    <property type="entry name" value="4FE4S_MOW_BIS_MGD"/>
    <property type="match status" value="1"/>
</dbReference>
<evidence type="ECO:0000313" key="10">
    <source>
        <dbReference type="Proteomes" id="UP000181901"/>
    </source>
</evidence>
<dbReference type="PROSITE" id="PS00490">
    <property type="entry name" value="MOLYBDOPTERIN_PROK_2"/>
    <property type="match status" value="1"/>
</dbReference>
<comment type="caution">
    <text evidence="9">The sequence shown here is derived from an EMBL/GenBank/DDBJ whole genome shotgun (WGS) entry which is preliminary data.</text>
</comment>
<dbReference type="SMART" id="SM00926">
    <property type="entry name" value="Molybdop_Fe4S4"/>
    <property type="match status" value="1"/>
</dbReference>
<dbReference type="Gene3D" id="2.20.25.90">
    <property type="entry name" value="ADC-like domains"/>
    <property type="match status" value="1"/>
</dbReference>
<dbReference type="RefSeq" id="WP_165610794.1">
    <property type="nucleotide sequence ID" value="NZ_LKAQ01000004.1"/>
</dbReference>
<feature type="domain" description="4Fe-4S Mo/W bis-MGD-type" evidence="8">
    <location>
        <begin position="1"/>
        <end position="57"/>
    </location>
</feature>
<dbReference type="EC" id="1.8.99.-" evidence="9"/>
<dbReference type="SUPFAM" id="SSF53706">
    <property type="entry name" value="Formate dehydrogenase/DMSO reductase, domains 1-3"/>
    <property type="match status" value="1"/>
</dbReference>
<comment type="similarity">
    <text evidence="2">Belongs to the prokaryotic molybdopterin-containing oxidoreductase family.</text>
</comment>
<dbReference type="AlphaFoldDB" id="A0A1J5N7T7"/>
<reference evidence="9 10" key="1">
    <citation type="submission" date="2015-09" db="EMBL/GenBank/DDBJ databases">
        <title>Genome of Desulfovibrio dechloracetivorans BerOc1, a mercury methylating strain isolated from highly hydrocarbons and metals contaminated coastal sediments.</title>
        <authorList>
            <person name="Goni Urriza M."/>
            <person name="Gassie C."/>
            <person name="Bouchez O."/>
            <person name="Klopp C."/>
            <person name="Ranchou-Peyruse A."/>
            <person name="Remy G."/>
        </authorList>
    </citation>
    <scope>NUCLEOTIDE SEQUENCE [LARGE SCALE GENOMIC DNA]</scope>
    <source>
        <strain evidence="9 10">BerOc1</strain>
    </source>
</reference>
<proteinExistence type="inferred from homology"/>
<keyword evidence="6" id="KW-0408">Iron</keyword>
<dbReference type="GO" id="GO:0046872">
    <property type="term" value="F:metal ion binding"/>
    <property type="evidence" value="ECO:0007669"/>
    <property type="project" value="UniProtKB-KW"/>
</dbReference>
<evidence type="ECO:0000256" key="3">
    <source>
        <dbReference type="ARBA" id="ARBA00022505"/>
    </source>
</evidence>
<name>A0A1J5N7T7_9BACT</name>
<dbReference type="Pfam" id="PF01568">
    <property type="entry name" value="Molydop_binding"/>
    <property type="match status" value="1"/>
</dbReference>
<accession>A0A1J5N7T7</accession>
<dbReference type="Proteomes" id="UP000181901">
    <property type="component" value="Unassembled WGS sequence"/>
</dbReference>
<dbReference type="EMBL" id="LKAQ01000004">
    <property type="protein sequence ID" value="OIQ49359.1"/>
    <property type="molecule type" value="Genomic_DNA"/>
</dbReference>
<evidence type="ECO:0000256" key="7">
    <source>
        <dbReference type="ARBA" id="ARBA00023014"/>
    </source>
</evidence>
<organism evidence="9 10">
    <name type="scientific">Pseudodesulfovibrio hydrargyri</name>
    <dbReference type="NCBI Taxonomy" id="2125990"/>
    <lineage>
        <taxon>Bacteria</taxon>
        <taxon>Pseudomonadati</taxon>
        <taxon>Thermodesulfobacteriota</taxon>
        <taxon>Desulfovibrionia</taxon>
        <taxon>Desulfovibrionales</taxon>
        <taxon>Desulfovibrionaceae</taxon>
    </lineage>
</organism>
<evidence type="ECO:0000256" key="4">
    <source>
        <dbReference type="ARBA" id="ARBA00022723"/>
    </source>
</evidence>
<dbReference type="PANTHER" id="PTHR43742">
    <property type="entry name" value="TRIMETHYLAMINE-N-OXIDE REDUCTASE"/>
    <property type="match status" value="1"/>
</dbReference>
<dbReference type="GO" id="GO:0051536">
    <property type="term" value="F:iron-sulfur cluster binding"/>
    <property type="evidence" value="ECO:0007669"/>
    <property type="project" value="UniProtKB-KW"/>
</dbReference>
<keyword evidence="4" id="KW-0479">Metal-binding</keyword>
<comment type="cofactor">
    <cofactor evidence="1">
        <name>Mo-bis(molybdopterin guanine dinucleotide)</name>
        <dbReference type="ChEBI" id="CHEBI:60539"/>
    </cofactor>
</comment>
<dbReference type="InterPro" id="IPR006656">
    <property type="entry name" value="Mopterin_OxRdtase"/>
</dbReference>
<evidence type="ECO:0000259" key="8">
    <source>
        <dbReference type="PROSITE" id="PS51669"/>
    </source>
</evidence>
<dbReference type="InterPro" id="IPR006657">
    <property type="entry name" value="MoPterin_dinucl-bd_dom"/>
</dbReference>
<dbReference type="Gene3D" id="3.30.2070.10">
    <property type="entry name" value="Formate dehydrogenase/DMSO reductase"/>
    <property type="match status" value="1"/>
</dbReference>
<gene>
    <name evidence="9" type="primary">ynfE</name>
    <name evidence="9" type="ORF">BerOc1_01284</name>
</gene>
<dbReference type="Gene3D" id="3.40.228.10">
    <property type="entry name" value="Dimethylsulfoxide Reductase, domain 2"/>
    <property type="match status" value="1"/>
</dbReference>
<protein>
    <submittedName>
        <fullName evidence="9">Putative dimethyl sulfoxide reductase chain YnfE</fullName>
        <ecNumber evidence="9">1.8.99.-</ecNumber>
    </submittedName>
</protein>
<dbReference type="InterPro" id="IPR009010">
    <property type="entry name" value="Asp_de-COase-like_dom_sf"/>
</dbReference>
<keyword evidence="10" id="KW-1185">Reference proteome</keyword>
<keyword evidence="5 9" id="KW-0560">Oxidoreductase</keyword>
<dbReference type="GO" id="GO:0016491">
    <property type="term" value="F:oxidoreductase activity"/>
    <property type="evidence" value="ECO:0007669"/>
    <property type="project" value="UniProtKB-KW"/>
</dbReference>
<dbReference type="CDD" id="cd02766">
    <property type="entry name" value="MopB_3"/>
    <property type="match status" value="1"/>
</dbReference>
<keyword evidence="3" id="KW-0500">Molybdenum</keyword>
<dbReference type="Pfam" id="PF00384">
    <property type="entry name" value="Molybdopterin"/>
    <property type="match status" value="1"/>
</dbReference>